<dbReference type="SUPFAM" id="SSF49464">
    <property type="entry name" value="Carboxypeptidase regulatory domain-like"/>
    <property type="match status" value="1"/>
</dbReference>
<feature type="compositionally biased region" description="Low complexity" evidence="1">
    <location>
        <begin position="375"/>
        <end position="387"/>
    </location>
</feature>
<evidence type="ECO:0000313" key="4">
    <source>
        <dbReference type="Proteomes" id="UP000032361"/>
    </source>
</evidence>
<sequence length="897" mass="101010">MLFAQKFTLEGIVKDSDSLTLEAATVYLQSITDSVPIAYGITNREGRFSLQVNTYDEKKAIFNIAYMGYKPYRKDINVPEGDELNMGVVMLEDQTETLTAVSIIAKAPPVVIKKDTIEYNADSFKTLPNDKAEDLLKKLPGVEIDADGLITVNGIEVEAINVDGMSFFGEKNGEIALKNIPSNAISKVQVTDYKTDNQKFTGEESDSGTKEINFKIKKGKNRAMFGDVKVGAGTDNKYQGNGNAFQVVDGKQLGIIAGTNNINLSKGFNALPNTDTSTGYLESDFIGANYSKGKWNEDRVNANYNYSAQSRETEQKSFRENFLPDLNYLTDSESSGFSDSDSHRGGAELQFIKKPKSKNSKRRVRISNKTNFNASNSTSGSSSVSSSSYSDGTLVSDYSSLNQATSSSYSLQNEFDVTPVFGSGHFLNIGLDTDFSKGNSDSKKYSENILYNNNETVIQDQITNRDNSSSRIGMNVFFMKEIFKGFRIMPRYSANVSSSNTENYIYDLNEETEAYDSFNEILSSDNKYITSTIRPSLRLRYEFSDFRFEVEGAYTTTNRNYKDAIVDARNFKRDFNYLTYSGRIRYRDEKGYKRISLDYNQGVNLPSMSQLQPVEDVSNITHIRVGNPDLAPQVDHNFRFRYQNNIAFHNINISGDARAEFTQDKILNATLTDADLNRYTTYTNLNGDYYLRGNASVSKSYYNKKTNFNLNGSVMASFDNSLSLQNGLKFTAQTTTLRPRISVNCLYNEIIDVNASYSYSTVESVYDTDSLNDNSYFVQNLQFNASIFFIKNVLFLSNKVSYRYNSRVGDDYDGDAVFWNAGLGAELWDNKATITLVGYDVLGKNNGYRRTVTDTYIQDVENRILEQYFMLNFTYKFGSFAGQRMNFDSGRGRGRRG</sequence>
<dbReference type="STRING" id="1382798.PK35_14620"/>
<evidence type="ECO:0000256" key="1">
    <source>
        <dbReference type="SAM" id="MobiDB-lite"/>
    </source>
</evidence>
<dbReference type="InterPro" id="IPR008969">
    <property type="entry name" value="CarboxyPept-like_regulatory"/>
</dbReference>
<keyword evidence="4" id="KW-1185">Reference proteome</keyword>
<proteinExistence type="predicted"/>
<dbReference type="Proteomes" id="UP000032361">
    <property type="component" value="Unassembled WGS sequence"/>
</dbReference>
<comment type="caution">
    <text evidence="3">The sequence shown here is derived from an EMBL/GenBank/DDBJ whole genome shotgun (WGS) entry which is preliminary data.</text>
</comment>
<dbReference type="EMBL" id="JTDV01000015">
    <property type="protein sequence ID" value="KJD31343.1"/>
    <property type="molecule type" value="Genomic_DNA"/>
</dbReference>
<name>A0A0D7VY34_9FLAO</name>
<accession>A0A0D7VY34</accession>
<gene>
    <name evidence="3" type="ORF">PK35_14620</name>
</gene>
<dbReference type="Pfam" id="PF14905">
    <property type="entry name" value="OMP_b-brl_3"/>
    <property type="match status" value="1"/>
</dbReference>
<dbReference type="PATRIC" id="fig|1382798.3.peg.1489"/>
<dbReference type="SUPFAM" id="SSF56935">
    <property type="entry name" value="Porins"/>
    <property type="match status" value="1"/>
</dbReference>
<feature type="compositionally biased region" description="Basic residues" evidence="1">
    <location>
        <begin position="353"/>
        <end position="366"/>
    </location>
</feature>
<reference evidence="3 4" key="1">
    <citation type="journal article" date="2015" name="Antonie Van Leeuwenhoek">
        <title>Tamlana nanhaiensis sp. nov., isolated from surface seawater collected from the South China Sea.</title>
        <authorList>
            <person name="Liu X."/>
            <person name="Lai Q."/>
            <person name="Du Y."/>
            <person name="Li G."/>
            <person name="Sun F."/>
            <person name="Shao Z."/>
        </authorList>
    </citation>
    <scope>NUCLEOTIDE SEQUENCE [LARGE SCALE GENOMIC DNA]</scope>
    <source>
        <strain evidence="3 4">FHC16</strain>
    </source>
</reference>
<organism evidence="3 4">
    <name type="scientific">Neotamlana nanhaiensis</name>
    <dbReference type="NCBI Taxonomy" id="1382798"/>
    <lineage>
        <taxon>Bacteria</taxon>
        <taxon>Pseudomonadati</taxon>
        <taxon>Bacteroidota</taxon>
        <taxon>Flavobacteriia</taxon>
        <taxon>Flavobacteriales</taxon>
        <taxon>Flavobacteriaceae</taxon>
        <taxon>Neotamlana</taxon>
    </lineage>
</organism>
<feature type="region of interest" description="Disordered" evidence="1">
    <location>
        <begin position="333"/>
        <end position="387"/>
    </location>
</feature>
<feature type="domain" description="Outer membrane protein beta-barrel" evidence="2">
    <location>
        <begin position="429"/>
        <end position="759"/>
    </location>
</feature>
<dbReference type="InterPro" id="IPR041700">
    <property type="entry name" value="OMP_b-brl_3"/>
</dbReference>
<evidence type="ECO:0000313" key="3">
    <source>
        <dbReference type="EMBL" id="KJD31343.1"/>
    </source>
</evidence>
<dbReference type="AlphaFoldDB" id="A0A0D7VY34"/>
<evidence type="ECO:0000259" key="2">
    <source>
        <dbReference type="Pfam" id="PF14905"/>
    </source>
</evidence>
<protein>
    <recommendedName>
        <fullName evidence="2">Outer membrane protein beta-barrel domain-containing protein</fullName>
    </recommendedName>
</protein>